<organism evidence="4 5">
    <name type="scientific">Candidatus Falkowbacteria bacterium RIFCSPLOWO2_02_FULL_45_15</name>
    <dbReference type="NCBI Taxonomy" id="1797988"/>
    <lineage>
        <taxon>Bacteria</taxon>
        <taxon>Candidatus Falkowiibacteriota</taxon>
    </lineage>
</organism>
<feature type="chain" id="PRO_5009521108" description="DUF8173 domain-containing protein" evidence="2">
    <location>
        <begin position="26"/>
        <end position="386"/>
    </location>
</feature>
<feature type="transmembrane region" description="Helical" evidence="1">
    <location>
        <begin position="277"/>
        <end position="298"/>
    </location>
</feature>
<keyword evidence="1" id="KW-0812">Transmembrane</keyword>
<evidence type="ECO:0000313" key="5">
    <source>
        <dbReference type="Proteomes" id="UP000177878"/>
    </source>
</evidence>
<name>A0A1F5S0I9_9BACT</name>
<proteinExistence type="predicted"/>
<dbReference type="Proteomes" id="UP000177878">
    <property type="component" value="Unassembled WGS sequence"/>
</dbReference>
<keyword evidence="1" id="KW-1133">Transmembrane helix</keyword>
<dbReference type="EMBL" id="MFFV01000002">
    <property type="protein sequence ID" value="OGF20195.1"/>
    <property type="molecule type" value="Genomic_DNA"/>
</dbReference>
<reference evidence="4 5" key="1">
    <citation type="journal article" date="2016" name="Nat. Commun.">
        <title>Thousands of microbial genomes shed light on interconnected biogeochemical processes in an aquifer system.</title>
        <authorList>
            <person name="Anantharaman K."/>
            <person name="Brown C.T."/>
            <person name="Hug L.A."/>
            <person name="Sharon I."/>
            <person name="Castelle C.J."/>
            <person name="Probst A.J."/>
            <person name="Thomas B.C."/>
            <person name="Singh A."/>
            <person name="Wilkins M.J."/>
            <person name="Karaoz U."/>
            <person name="Brodie E.L."/>
            <person name="Williams K.H."/>
            <person name="Hubbard S.S."/>
            <person name="Banfield J.F."/>
        </authorList>
    </citation>
    <scope>NUCLEOTIDE SEQUENCE [LARGE SCALE GENOMIC DNA]</scope>
</reference>
<dbReference type="Pfam" id="PF26514">
    <property type="entry name" value="DUF8173"/>
    <property type="match status" value="1"/>
</dbReference>
<comment type="caution">
    <text evidence="4">The sequence shown here is derived from an EMBL/GenBank/DDBJ whole genome shotgun (WGS) entry which is preliminary data.</text>
</comment>
<feature type="transmembrane region" description="Helical" evidence="1">
    <location>
        <begin position="339"/>
        <end position="357"/>
    </location>
</feature>
<evidence type="ECO:0000256" key="1">
    <source>
        <dbReference type="SAM" id="Phobius"/>
    </source>
</evidence>
<feature type="transmembrane region" description="Helical" evidence="1">
    <location>
        <begin position="235"/>
        <end position="256"/>
    </location>
</feature>
<feature type="signal peptide" evidence="2">
    <location>
        <begin position="1"/>
        <end position="25"/>
    </location>
</feature>
<gene>
    <name evidence="4" type="ORF">A3I35_01115</name>
</gene>
<dbReference type="InterPro" id="IPR058486">
    <property type="entry name" value="DUF8173"/>
</dbReference>
<feature type="transmembrane region" description="Helical" evidence="1">
    <location>
        <begin position="304"/>
        <end position="327"/>
    </location>
</feature>
<accession>A0A1F5S0I9</accession>
<feature type="transmembrane region" description="Helical" evidence="1">
    <location>
        <begin position="363"/>
        <end position="380"/>
    </location>
</feature>
<protein>
    <recommendedName>
        <fullName evidence="3">DUF8173 domain-containing protein</fullName>
    </recommendedName>
</protein>
<keyword evidence="1" id="KW-0472">Membrane</keyword>
<feature type="domain" description="DUF8173" evidence="3">
    <location>
        <begin position="240"/>
        <end position="377"/>
    </location>
</feature>
<evidence type="ECO:0000313" key="4">
    <source>
        <dbReference type="EMBL" id="OGF20195.1"/>
    </source>
</evidence>
<sequence>MNRKRIFLILGAAVAIVMVPAAAFAFEVKKGNNIYVGENETVAGNLYAAGVNVIIDGQITGDLFCAGQSVTINGEVGGDVFCAGSAIAINGKVGGSIRAAASELSISGQIERSALAVASNINLQDGGQIGWSFLGAAANFTAYGPIGRDLQFAGASLVVNNEVGGNVRFYGEMKGQKKNNAPTLTLLPKAVVNGSLTYSETITTDVKDGAQIKGDTIKQAPKVKEFTKFERKKQFIFWPFIVFSLVSTVILGLVLVRLNGDAVKTVTDNILERPWATLGWGLMLLILTPIVIILLLITLVGIPLAILVGLLFGIYLILGKVTFGVALGRLINDKANWKLSLYWATTIGIVITDLIIFIPIIGWIIGFFALLWSFGALMIASKKLIK</sequence>
<dbReference type="AlphaFoldDB" id="A0A1F5S0I9"/>
<evidence type="ECO:0000259" key="3">
    <source>
        <dbReference type="Pfam" id="PF26514"/>
    </source>
</evidence>
<keyword evidence="2" id="KW-0732">Signal</keyword>
<evidence type="ECO:0000256" key="2">
    <source>
        <dbReference type="SAM" id="SignalP"/>
    </source>
</evidence>